<proteinExistence type="predicted"/>
<dbReference type="AlphaFoldDB" id="A0AAV7WG62"/>
<protein>
    <submittedName>
        <fullName evidence="2">Uncharacterized protein</fullName>
    </submittedName>
</protein>
<keyword evidence="3" id="KW-1185">Reference proteome</keyword>
<dbReference type="Proteomes" id="UP001066276">
    <property type="component" value="Chromosome 1_2"/>
</dbReference>
<accession>A0AAV7WG62</accession>
<feature type="compositionally biased region" description="Polar residues" evidence="1">
    <location>
        <begin position="69"/>
        <end position="78"/>
    </location>
</feature>
<feature type="compositionally biased region" description="Polar residues" evidence="1">
    <location>
        <begin position="116"/>
        <end position="130"/>
    </location>
</feature>
<sequence length="256" mass="27257">MGQAGSTCRGHQLATTQQHEQPGPLSPHLQALTTPSSLASPTISPRGPSRPVKSKAGIDVSRRLWAPITSLQQLSQCTPKRDPSPTGVPPPAVAANRLRLDAAGAPLVLKRPPQVQPGSTTVPRRPTQTARPPHTPRPSGRLLTSLGSSSRRRTVLQGHPGSGTRPPPRVLCHYARPRYPSAQTSRPDPHGRGPPQKVRSRPRQASGLHGPRSDRPQGNAASLSPQVVTDKPGAELYQLASTMFDGLAMPPKSWPS</sequence>
<gene>
    <name evidence="2" type="ORF">NDU88_006391</name>
</gene>
<dbReference type="EMBL" id="JANPWB010000002">
    <property type="protein sequence ID" value="KAJ1211029.1"/>
    <property type="molecule type" value="Genomic_DNA"/>
</dbReference>
<evidence type="ECO:0000256" key="1">
    <source>
        <dbReference type="SAM" id="MobiDB-lite"/>
    </source>
</evidence>
<feature type="region of interest" description="Disordered" evidence="1">
    <location>
        <begin position="1"/>
        <end position="229"/>
    </location>
</feature>
<name>A0AAV7WG62_PLEWA</name>
<evidence type="ECO:0000313" key="2">
    <source>
        <dbReference type="EMBL" id="KAJ1211029.1"/>
    </source>
</evidence>
<feature type="compositionally biased region" description="Low complexity" evidence="1">
    <location>
        <begin position="139"/>
        <end position="149"/>
    </location>
</feature>
<evidence type="ECO:0000313" key="3">
    <source>
        <dbReference type="Proteomes" id="UP001066276"/>
    </source>
</evidence>
<comment type="caution">
    <text evidence="2">The sequence shown here is derived from an EMBL/GenBank/DDBJ whole genome shotgun (WGS) entry which is preliminary data.</text>
</comment>
<feature type="compositionally biased region" description="Polar residues" evidence="1">
    <location>
        <begin position="31"/>
        <end position="43"/>
    </location>
</feature>
<organism evidence="2 3">
    <name type="scientific">Pleurodeles waltl</name>
    <name type="common">Iberian ribbed newt</name>
    <dbReference type="NCBI Taxonomy" id="8319"/>
    <lineage>
        <taxon>Eukaryota</taxon>
        <taxon>Metazoa</taxon>
        <taxon>Chordata</taxon>
        <taxon>Craniata</taxon>
        <taxon>Vertebrata</taxon>
        <taxon>Euteleostomi</taxon>
        <taxon>Amphibia</taxon>
        <taxon>Batrachia</taxon>
        <taxon>Caudata</taxon>
        <taxon>Salamandroidea</taxon>
        <taxon>Salamandridae</taxon>
        <taxon>Pleurodelinae</taxon>
        <taxon>Pleurodeles</taxon>
    </lineage>
</organism>
<reference evidence="2" key="1">
    <citation type="journal article" date="2022" name="bioRxiv">
        <title>Sequencing and chromosome-scale assembly of the giantPleurodeles waltlgenome.</title>
        <authorList>
            <person name="Brown T."/>
            <person name="Elewa A."/>
            <person name="Iarovenko S."/>
            <person name="Subramanian E."/>
            <person name="Araus A.J."/>
            <person name="Petzold A."/>
            <person name="Susuki M."/>
            <person name="Suzuki K.-i.T."/>
            <person name="Hayashi T."/>
            <person name="Toyoda A."/>
            <person name="Oliveira C."/>
            <person name="Osipova E."/>
            <person name="Leigh N.D."/>
            <person name="Simon A."/>
            <person name="Yun M.H."/>
        </authorList>
    </citation>
    <scope>NUCLEOTIDE SEQUENCE</scope>
    <source>
        <strain evidence="2">20211129_DDA</strain>
        <tissue evidence="2">Liver</tissue>
    </source>
</reference>